<accession>A0A9P4NZ07</accession>
<reference evidence="2" key="1">
    <citation type="journal article" date="2020" name="Stud. Mycol.">
        <title>101 Dothideomycetes genomes: a test case for predicting lifestyles and emergence of pathogens.</title>
        <authorList>
            <person name="Haridas S."/>
            <person name="Albert R."/>
            <person name="Binder M."/>
            <person name="Bloem J."/>
            <person name="Labutti K."/>
            <person name="Salamov A."/>
            <person name="Andreopoulos B."/>
            <person name="Baker S."/>
            <person name="Barry K."/>
            <person name="Bills G."/>
            <person name="Bluhm B."/>
            <person name="Cannon C."/>
            <person name="Castanera R."/>
            <person name="Culley D."/>
            <person name="Daum C."/>
            <person name="Ezra D."/>
            <person name="Gonzalez J."/>
            <person name="Henrissat B."/>
            <person name="Kuo A."/>
            <person name="Liang C."/>
            <person name="Lipzen A."/>
            <person name="Lutzoni F."/>
            <person name="Magnuson J."/>
            <person name="Mondo S."/>
            <person name="Nolan M."/>
            <person name="Ohm R."/>
            <person name="Pangilinan J."/>
            <person name="Park H.-J."/>
            <person name="Ramirez L."/>
            <person name="Alfaro M."/>
            <person name="Sun H."/>
            <person name="Tritt A."/>
            <person name="Yoshinaga Y."/>
            <person name="Zwiers L.-H."/>
            <person name="Turgeon B."/>
            <person name="Goodwin S."/>
            <person name="Spatafora J."/>
            <person name="Crous P."/>
            <person name="Grigoriev I."/>
        </authorList>
    </citation>
    <scope>NUCLEOTIDE SEQUENCE</scope>
    <source>
        <strain evidence="2">CBS 130266</strain>
    </source>
</reference>
<gene>
    <name evidence="2" type="ORF">EJ08DRAFT_388606</name>
</gene>
<keyword evidence="1" id="KW-0472">Membrane</keyword>
<evidence type="ECO:0000313" key="3">
    <source>
        <dbReference type="Proteomes" id="UP000800235"/>
    </source>
</evidence>
<evidence type="ECO:0000313" key="2">
    <source>
        <dbReference type="EMBL" id="KAF2435069.1"/>
    </source>
</evidence>
<sequence length="126" mass="14997">MPPLRLCWYGLKFAVEKYRRWGCGVFLLAVWVEPRLFCFWLCLFLEDSLMQELGRFLAFLRISNNIPPFKGPNLVRPPHRLHRLCSKLVLLNDELVVDDDLSRHRSLALRLGRHQRPPLLPSWYEL</sequence>
<keyword evidence="3" id="KW-1185">Reference proteome</keyword>
<name>A0A9P4NZ07_9PEZI</name>
<protein>
    <submittedName>
        <fullName evidence="2">Uncharacterized protein</fullName>
    </submittedName>
</protein>
<dbReference type="EMBL" id="MU007014">
    <property type="protein sequence ID" value="KAF2435069.1"/>
    <property type="molecule type" value="Genomic_DNA"/>
</dbReference>
<proteinExistence type="predicted"/>
<feature type="transmembrane region" description="Helical" evidence="1">
    <location>
        <begin position="25"/>
        <end position="45"/>
    </location>
</feature>
<evidence type="ECO:0000256" key="1">
    <source>
        <dbReference type="SAM" id="Phobius"/>
    </source>
</evidence>
<keyword evidence="1" id="KW-1133">Transmembrane helix</keyword>
<comment type="caution">
    <text evidence="2">The sequence shown here is derived from an EMBL/GenBank/DDBJ whole genome shotgun (WGS) entry which is preliminary data.</text>
</comment>
<dbReference type="AlphaFoldDB" id="A0A9P4NZ07"/>
<dbReference type="Proteomes" id="UP000800235">
    <property type="component" value="Unassembled WGS sequence"/>
</dbReference>
<organism evidence="2 3">
    <name type="scientific">Tothia fuscella</name>
    <dbReference type="NCBI Taxonomy" id="1048955"/>
    <lineage>
        <taxon>Eukaryota</taxon>
        <taxon>Fungi</taxon>
        <taxon>Dikarya</taxon>
        <taxon>Ascomycota</taxon>
        <taxon>Pezizomycotina</taxon>
        <taxon>Dothideomycetes</taxon>
        <taxon>Pleosporomycetidae</taxon>
        <taxon>Venturiales</taxon>
        <taxon>Cylindrosympodiaceae</taxon>
        <taxon>Tothia</taxon>
    </lineage>
</organism>
<keyword evidence="1" id="KW-0812">Transmembrane</keyword>